<evidence type="ECO:0000313" key="3">
    <source>
        <dbReference type="Proteomes" id="UP000284366"/>
    </source>
</evidence>
<dbReference type="Pfam" id="PF12991">
    <property type="entry name" value="DUF3875"/>
    <property type="match status" value="1"/>
</dbReference>
<gene>
    <name evidence="2" type="ORF">DWW09_18760</name>
</gene>
<sequence length="33" mass="3692">MRNMLKATTLERKFPLLAVENGCIISKDADITV</sequence>
<dbReference type="AlphaFoldDB" id="A0A412XPN7"/>
<evidence type="ECO:0000313" key="2">
    <source>
        <dbReference type="EMBL" id="RGV47154.1"/>
    </source>
</evidence>
<comment type="caution">
    <text evidence="2">The sequence shown here is derived from an EMBL/GenBank/DDBJ whole genome shotgun (WGS) entry which is preliminary data.</text>
</comment>
<reference evidence="2 3" key="1">
    <citation type="submission" date="2018-08" db="EMBL/GenBank/DDBJ databases">
        <title>A genome reference for cultivated species of the human gut microbiota.</title>
        <authorList>
            <person name="Zou Y."/>
            <person name="Xue W."/>
            <person name="Luo G."/>
        </authorList>
    </citation>
    <scope>NUCLEOTIDE SEQUENCE [LARGE SCALE GENOMIC DNA]</scope>
    <source>
        <strain evidence="2 3">AF14-27</strain>
    </source>
</reference>
<protein>
    <submittedName>
        <fullName evidence="2">DUF3875 domain-containing protein</fullName>
    </submittedName>
</protein>
<evidence type="ECO:0000259" key="1">
    <source>
        <dbReference type="Pfam" id="PF12991"/>
    </source>
</evidence>
<accession>A0A412XPN7</accession>
<dbReference type="InterPro" id="IPR024451">
    <property type="entry name" value="TraG_N_Bacteroidetes"/>
</dbReference>
<name>A0A412XPN7_9BACE</name>
<proteinExistence type="predicted"/>
<organism evidence="2 3">
    <name type="scientific">Bacteroides clarus</name>
    <dbReference type="NCBI Taxonomy" id="626929"/>
    <lineage>
        <taxon>Bacteria</taxon>
        <taxon>Pseudomonadati</taxon>
        <taxon>Bacteroidota</taxon>
        <taxon>Bacteroidia</taxon>
        <taxon>Bacteroidales</taxon>
        <taxon>Bacteroidaceae</taxon>
        <taxon>Bacteroides</taxon>
    </lineage>
</organism>
<dbReference type="EMBL" id="QRZG01000074">
    <property type="protein sequence ID" value="RGV47154.1"/>
    <property type="molecule type" value="Genomic_DNA"/>
</dbReference>
<feature type="non-terminal residue" evidence="2">
    <location>
        <position position="33"/>
    </location>
</feature>
<dbReference type="Proteomes" id="UP000284366">
    <property type="component" value="Unassembled WGS sequence"/>
</dbReference>
<feature type="domain" description="TraG N-terminal Bacteroidetes" evidence="1">
    <location>
        <begin position="3"/>
        <end position="33"/>
    </location>
</feature>